<reference evidence="4" key="1">
    <citation type="submission" date="2017-09" db="EMBL/GenBank/DDBJ databases">
        <authorList>
            <person name="Zhang Y."/>
            <person name="Huang X."/>
            <person name="Liu J."/>
            <person name="Lu L."/>
            <person name="Peng K."/>
        </authorList>
    </citation>
    <scope>NUCLEOTIDE SEQUENCE [LARGE SCALE GENOMIC DNA]</scope>
    <source>
        <strain evidence="4">S-XJ-1</strain>
    </source>
</reference>
<evidence type="ECO:0000313" key="3">
    <source>
        <dbReference type="EMBL" id="PAY21805.1"/>
    </source>
</evidence>
<feature type="transmembrane region" description="Helical" evidence="2">
    <location>
        <begin position="23"/>
        <end position="42"/>
    </location>
</feature>
<dbReference type="AlphaFoldDB" id="A0A2A2WKW4"/>
<gene>
    <name evidence="3" type="ORF">CEY15_16930</name>
</gene>
<name>A0A2A2WKW4_9ACTN</name>
<sequence length="168" mass="19304">MGCGGIAGSLLVGLVLLPFIVPWQYTAAVYGTIAVIALALYIKVQSYRRKVELERERRRIEAEERKLQRQLEAEERELQRNREAAARKQAREDQLQQMRDAAASKKKLRAEQRQAWVEARKSSVPRQRPRTEKPDTAHHAAATQAAFIDRAKTIRSKLRRDRTTSAED</sequence>
<feature type="compositionally biased region" description="Basic and acidic residues" evidence="1">
    <location>
        <begin position="71"/>
        <end position="94"/>
    </location>
</feature>
<evidence type="ECO:0000256" key="1">
    <source>
        <dbReference type="SAM" id="MobiDB-lite"/>
    </source>
</evidence>
<proteinExistence type="predicted"/>
<accession>A0A2A2WKW4</accession>
<keyword evidence="2" id="KW-1133">Transmembrane helix</keyword>
<dbReference type="Proteomes" id="UP000218810">
    <property type="component" value="Unassembled WGS sequence"/>
</dbReference>
<keyword evidence="2" id="KW-0472">Membrane</keyword>
<organism evidence="3 4">
    <name type="scientific">Dietzia natronolimnaea</name>
    <dbReference type="NCBI Taxonomy" id="161920"/>
    <lineage>
        <taxon>Bacteria</taxon>
        <taxon>Bacillati</taxon>
        <taxon>Actinomycetota</taxon>
        <taxon>Actinomycetes</taxon>
        <taxon>Mycobacteriales</taxon>
        <taxon>Dietziaceae</taxon>
        <taxon>Dietzia</taxon>
    </lineage>
</organism>
<evidence type="ECO:0000313" key="4">
    <source>
        <dbReference type="Proteomes" id="UP000218810"/>
    </source>
</evidence>
<feature type="region of interest" description="Disordered" evidence="1">
    <location>
        <begin position="71"/>
        <end position="168"/>
    </location>
</feature>
<comment type="caution">
    <text evidence="3">The sequence shown here is derived from an EMBL/GenBank/DDBJ whole genome shotgun (WGS) entry which is preliminary data.</text>
</comment>
<evidence type="ECO:0000256" key="2">
    <source>
        <dbReference type="SAM" id="Phobius"/>
    </source>
</evidence>
<protein>
    <submittedName>
        <fullName evidence="3">Uncharacterized protein</fullName>
    </submittedName>
</protein>
<keyword evidence="2" id="KW-0812">Transmembrane</keyword>
<feature type="compositionally biased region" description="Basic and acidic residues" evidence="1">
    <location>
        <begin position="129"/>
        <end position="138"/>
    </location>
</feature>
<dbReference type="EMBL" id="NTGA01000042">
    <property type="protein sequence ID" value="PAY21805.1"/>
    <property type="molecule type" value="Genomic_DNA"/>
</dbReference>
<keyword evidence="4" id="KW-1185">Reference proteome</keyword>